<dbReference type="Proteomes" id="UP000217431">
    <property type="component" value="Chromosome I"/>
</dbReference>
<feature type="transmembrane region" description="Helical" evidence="2">
    <location>
        <begin position="148"/>
        <end position="171"/>
    </location>
</feature>
<protein>
    <recommendedName>
        <fullName evidence="5">DUF4271 domain-containing protein</fullName>
    </recommendedName>
</protein>
<feature type="region of interest" description="Disordered" evidence="1">
    <location>
        <begin position="1"/>
        <end position="40"/>
    </location>
</feature>
<feature type="transmembrane region" description="Helical" evidence="2">
    <location>
        <begin position="288"/>
        <end position="309"/>
    </location>
</feature>
<feature type="transmembrane region" description="Helical" evidence="2">
    <location>
        <begin position="191"/>
        <end position="214"/>
    </location>
</feature>
<feature type="transmembrane region" description="Helical" evidence="2">
    <location>
        <begin position="226"/>
        <end position="250"/>
    </location>
</feature>
<feature type="compositionally biased region" description="Low complexity" evidence="1">
    <location>
        <begin position="9"/>
        <end position="22"/>
    </location>
</feature>
<evidence type="ECO:0000313" key="3">
    <source>
        <dbReference type="EMBL" id="BAU17795.1"/>
    </source>
</evidence>
<evidence type="ECO:0000256" key="1">
    <source>
        <dbReference type="SAM" id="MobiDB-lite"/>
    </source>
</evidence>
<reference evidence="3 4" key="1">
    <citation type="journal article" date="2016" name="DNA Res.">
        <title>The complete genome sequencing of Prevotella intermedia strain OMA14 and a subsequent fine-scale, intra-species genomic comparison reveal an unusual amplification of conjugative and mobile transposons and identify a novel Prevotella-lineage-specific repeat.</title>
        <authorList>
            <person name="Naito M."/>
            <person name="Ogura Y."/>
            <person name="Itoh T."/>
            <person name="Shoji M."/>
            <person name="Okamoto M."/>
            <person name="Hayashi T."/>
            <person name="Nakayama K."/>
        </authorList>
    </citation>
    <scope>NUCLEOTIDE SEQUENCE [LARGE SCALE GENOMIC DNA]</scope>
    <source>
        <strain evidence="3 4">OMA14</strain>
    </source>
</reference>
<sequence>MPTTDSIATPPLLRRLQTPPQQSAKTATTERGEAGIGQADTVKTEGTKSLLKWKAPKPFKLTDVKFAQESYFKDNPYYRPELGMSHSGILGDPAPYSVSNDNVVAGTLLVCFALVMIASSMSSDFIVRQIKGLFHRPYRRTNVGETGHEVRFQVFLVVQTALLLSITYYLFTRSENGDNYIVDSQLLVVGIFFAIFLGYFLIKKLLYSIVNWVYFDRKSNQQWSQLTLFIVSAEGVLILPAVLLMIYFGLSAQYTLIYVAAIVGLAKLLLFYQGYVIFFKRTAASLQIILYFCTLELMPLIALIGFLVYTDNYLTIIF</sequence>
<keyword evidence="2" id="KW-1133">Transmembrane helix</keyword>
<evidence type="ECO:0000256" key="2">
    <source>
        <dbReference type="SAM" id="Phobius"/>
    </source>
</evidence>
<name>A0A0S3UJW3_PREIN</name>
<proteinExistence type="predicted"/>
<feature type="transmembrane region" description="Helical" evidence="2">
    <location>
        <begin position="256"/>
        <end position="276"/>
    </location>
</feature>
<dbReference type="InterPro" id="IPR025367">
    <property type="entry name" value="DUF4271"/>
</dbReference>
<feature type="transmembrane region" description="Helical" evidence="2">
    <location>
        <begin position="103"/>
        <end position="127"/>
    </location>
</feature>
<dbReference type="RefSeq" id="WP_096405571.1">
    <property type="nucleotide sequence ID" value="NZ_AP014597.1"/>
</dbReference>
<dbReference type="EMBL" id="AP014597">
    <property type="protein sequence ID" value="BAU17795.1"/>
    <property type="molecule type" value="Genomic_DNA"/>
</dbReference>
<keyword evidence="2" id="KW-0812">Transmembrane</keyword>
<accession>A0A0S3UJW3</accession>
<dbReference type="AlphaFoldDB" id="A0A0S3UJW3"/>
<dbReference type="STRING" id="28131.BWX40_01775"/>
<evidence type="ECO:0000313" key="4">
    <source>
        <dbReference type="Proteomes" id="UP000217431"/>
    </source>
</evidence>
<keyword evidence="2" id="KW-0472">Membrane</keyword>
<gene>
    <name evidence="3" type="ORF">PIOMA14_I_1287</name>
</gene>
<organism evidence="3 4">
    <name type="scientific">Prevotella intermedia</name>
    <dbReference type="NCBI Taxonomy" id="28131"/>
    <lineage>
        <taxon>Bacteria</taxon>
        <taxon>Pseudomonadati</taxon>
        <taxon>Bacteroidota</taxon>
        <taxon>Bacteroidia</taxon>
        <taxon>Bacteroidales</taxon>
        <taxon>Prevotellaceae</taxon>
        <taxon>Prevotella</taxon>
    </lineage>
</organism>
<dbReference type="Pfam" id="PF14093">
    <property type="entry name" value="DUF4271"/>
    <property type="match status" value="1"/>
</dbReference>
<evidence type="ECO:0008006" key="5">
    <source>
        <dbReference type="Google" id="ProtNLM"/>
    </source>
</evidence>